<evidence type="ECO:0000256" key="1">
    <source>
        <dbReference type="HAMAP-Rule" id="MF_00302"/>
    </source>
</evidence>
<dbReference type="AlphaFoldDB" id="A0A7Y4NDL7"/>
<dbReference type="PANTHER" id="PTHR33473">
    <property type="entry name" value="ATP-DEPENDENT CLP PROTEASE ADAPTER PROTEIN CLPS1, CHLOROPLASTIC"/>
    <property type="match status" value="1"/>
</dbReference>
<dbReference type="InterPro" id="IPR003769">
    <property type="entry name" value="ClpS_core"/>
</dbReference>
<evidence type="ECO:0000313" key="4">
    <source>
        <dbReference type="Proteomes" id="UP000528460"/>
    </source>
</evidence>
<feature type="domain" description="Adaptor protein ClpS core" evidence="2">
    <location>
        <begin position="23"/>
        <end position="101"/>
    </location>
</feature>
<dbReference type="Gene3D" id="3.30.1390.10">
    <property type="match status" value="1"/>
</dbReference>
<evidence type="ECO:0000259" key="2">
    <source>
        <dbReference type="Pfam" id="PF02617"/>
    </source>
</evidence>
<comment type="function">
    <text evidence="1">Involved in the modulation of the specificity of the ClpAP-mediated ATP-dependent protein degradation.</text>
</comment>
<dbReference type="FunFam" id="3.30.1390.10:FF:000002">
    <property type="entry name" value="ATP-dependent Clp protease adapter protein ClpS"/>
    <property type="match status" value="1"/>
</dbReference>
<dbReference type="Proteomes" id="UP000528460">
    <property type="component" value="Unassembled WGS sequence"/>
</dbReference>
<dbReference type="HAMAP" id="MF_00302">
    <property type="entry name" value="ClpS"/>
    <property type="match status" value="1"/>
</dbReference>
<gene>
    <name evidence="1" type="primary">clpS</name>
    <name evidence="3" type="ORF">HNS30_11060</name>
</gene>
<dbReference type="GO" id="GO:0006508">
    <property type="term" value="P:proteolysis"/>
    <property type="evidence" value="ECO:0007669"/>
    <property type="project" value="UniProtKB-UniRule"/>
</dbReference>
<dbReference type="InterPro" id="IPR022935">
    <property type="entry name" value="ClpS"/>
</dbReference>
<organism evidence="3 4">
    <name type="scientific">Corallococcus exercitus</name>
    <dbReference type="NCBI Taxonomy" id="2316736"/>
    <lineage>
        <taxon>Bacteria</taxon>
        <taxon>Pseudomonadati</taxon>
        <taxon>Myxococcota</taxon>
        <taxon>Myxococcia</taxon>
        <taxon>Myxococcales</taxon>
        <taxon>Cystobacterineae</taxon>
        <taxon>Myxococcaceae</taxon>
        <taxon>Corallococcus</taxon>
    </lineage>
</organism>
<dbReference type="PANTHER" id="PTHR33473:SF19">
    <property type="entry name" value="ATP-DEPENDENT CLP PROTEASE ADAPTER PROTEIN CLPS"/>
    <property type="match status" value="1"/>
</dbReference>
<comment type="subunit">
    <text evidence="1">Binds to the N-terminal domain of the chaperone ClpA.</text>
</comment>
<dbReference type="GO" id="GO:0008233">
    <property type="term" value="F:peptidase activity"/>
    <property type="evidence" value="ECO:0007669"/>
    <property type="project" value="UniProtKB-KW"/>
</dbReference>
<keyword evidence="3" id="KW-0645">Protease</keyword>
<sequence length="108" mass="12268">MAQKHQHDDGQVVTETVPKQKLKRPTLYKVLLHNDNYTTREFVVAVLKEIFHKSETDAVQIMMHVHYNGIGVAGVYTYDVAETKLKTVEAAARDNGFPLRLSMEPEEG</sequence>
<comment type="similarity">
    <text evidence="1">Belongs to the ClpS family.</text>
</comment>
<dbReference type="GO" id="GO:0030163">
    <property type="term" value="P:protein catabolic process"/>
    <property type="evidence" value="ECO:0007669"/>
    <property type="project" value="InterPro"/>
</dbReference>
<accession>A0A7Y4NDL7</accession>
<dbReference type="RefSeq" id="WP_171413745.1">
    <property type="nucleotide sequence ID" value="NZ_CP102577.1"/>
</dbReference>
<reference evidence="3 4" key="1">
    <citation type="submission" date="2020-05" db="EMBL/GenBank/DDBJ databases">
        <authorList>
            <person name="Whitworth D."/>
        </authorList>
    </citation>
    <scope>NUCLEOTIDE SEQUENCE [LARGE SCALE GENOMIC DNA]</scope>
    <source>
        <strain evidence="3 4">CA046A</strain>
    </source>
</reference>
<keyword evidence="3" id="KW-0378">Hydrolase</keyword>
<comment type="caution">
    <text evidence="3">The sequence shown here is derived from an EMBL/GenBank/DDBJ whole genome shotgun (WGS) entry which is preliminary data.</text>
</comment>
<dbReference type="EMBL" id="JABFJW010000066">
    <property type="protein sequence ID" value="NOK09566.1"/>
    <property type="molecule type" value="Genomic_DNA"/>
</dbReference>
<protein>
    <recommendedName>
        <fullName evidence="1">ATP-dependent Clp protease adapter protein ClpS</fullName>
    </recommendedName>
</protein>
<proteinExistence type="inferred from homology"/>
<dbReference type="InterPro" id="IPR014719">
    <property type="entry name" value="Ribosomal_bL12_C/ClpS-like"/>
</dbReference>
<dbReference type="SUPFAM" id="SSF54736">
    <property type="entry name" value="ClpS-like"/>
    <property type="match status" value="1"/>
</dbReference>
<evidence type="ECO:0000313" key="3">
    <source>
        <dbReference type="EMBL" id="NOK09566.1"/>
    </source>
</evidence>
<name>A0A7Y4NDL7_9BACT</name>
<dbReference type="Pfam" id="PF02617">
    <property type="entry name" value="ClpS"/>
    <property type="match status" value="1"/>
</dbReference>